<keyword evidence="6" id="KW-1185">Reference proteome</keyword>
<evidence type="ECO:0000313" key="4">
    <source>
        <dbReference type="Proteomes" id="UP000194422"/>
    </source>
</evidence>
<name>A0A5M9GR99_9BACI</name>
<dbReference type="Proteomes" id="UP000194422">
    <property type="component" value="Unassembled WGS sequence"/>
</dbReference>
<evidence type="ECO:0000313" key="3">
    <source>
        <dbReference type="EMBL" id="SME14961.1"/>
    </source>
</evidence>
<dbReference type="EMBL" id="FWYW01000078">
    <property type="protein sequence ID" value="SME14961.1"/>
    <property type="molecule type" value="Genomic_DNA"/>
</dbReference>
<dbReference type="RefSeq" id="WP_000672225.1">
    <property type="nucleotide sequence ID" value="NZ_CP040880.1"/>
</dbReference>
<dbReference type="Proteomes" id="UP001221338">
    <property type="component" value="Unassembled WGS sequence"/>
</dbReference>
<evidence type="ECO:0000313" key="6">
    <source>
        <dbReference type="Proteomes" id="UP001221338"/>
    </source>
</evidence>
<dbReference type="Proteomes" id="UP000325411">
    <property type="component" value="Unassembled WGS sequence"/>
</dbReference>
<comment type="caution">
    <text evidence="1">The sequence shown here is derived from an EMBL/GenBank/DDBJ whole genome shotgun (WGS) entry which is preliminary data.</text>
</comment>
<accession>A0A5M9GR99</accession>
<reference evidence="1 5" key="2">
    <citation type="submission" date="2019-09" db="EMBL/GenBank/DDBJ databases">
        <authorList>
            <person name="Geng P."/>
            <person name="Wan X."/>
            <person name="Zhou G."/>
            <person name="Yuan Z."/>
            <person name="Hu X."/>
        </authorList>
    </citation>
    <scope>NUCLEOTIDE SEQUENCE [LARGE SCALE GENOMIC DNA]</scope>
    <source>
        <strain evidence="1 5">EFR-4</strain>
    </source>
</reference>
<dbReference type="CDD" id="cd00085">
    <property type="entry name" value="HNHc"/>
    <property type="match status" value="1"/>
</dbReference>
<dbReference type="GO" id="GO:0004519">
    <property type="term" value="F:endonuclease activity"/>
    <property type="evidence" value="ECO:0007669"/>
    <property type="project" value="UniProtKB-KW"/>
</dbReference>
<dbReference type="EMBL" id="VXCE01000009">
    <property type="protein sequence ID" value="KAA8477273.1"/>
    <property type="molecule type" value="Genomic_DNA"/>
</dbReference>
<evidence type="ECO:0000313" key="5">
    <source>
        <dbReference type="Proteomes" id="UP000325411"/>
    </source>
</evidence>
<dbReference type="InterPro" id="IPR003615">
    <property type="entry name" value="HNH_nuc"/>
</dbReference>
<protein>
    <submittedName>
        <fullName evidence="1 2">HNH endonuclease</fullName>
    </submittedName>
</protein>
<keyword evidence="1" id="KW-0378">Hydrolase</keyword>
<organism evidence="1 5">
    <name type="scientific">Bacillus paranthracis</name>
    <dbReference type="NCBI Taxonomy" id="2026186"/>
    <lineage>
        <taxon>Bacteria</taxon>
        <taxon>Bacillati</taxon>
        <taxon>Bacillota</taxon>
        <taxon>Bacilli</taxon>
        <taxon>Bacillales</taxon>
        <taxon>Bacillaceae</taxon>
        <taxon>Bacillus</taxon>
        <taxon>Bacillus cereus group</taxon>
    </lineage>
</organism>
<dbReference type="EMBL" id="JARPRV010000008">
    <property type="protein sequence ID" value="MDG0942670.1"/>
    <property type="molecule type" value="Genomic_DNA"/>
</dbReference>
<evidence type="ECO:0000313" key="2">
    <source>
        <dbReference type="EMBL" id="MDG0942670.1"/>
    </source>
</evidence>
<gene>
    <name evidence="3" type="ORF">BACERE00174_03659</name>
    <name evidence="1" type="ORF">FYW06_14765</name>
    <name evidence="2" type="ORF">P6U22_15845</name>
</gene>
<reference evidence="3 4" key="1">
    <citation type="submission" date="2017-04" db="EMBL/GenBank/DDBJ databases">
        <authorList>
            <person name="Criscuolo A."/>
        </authorList>
    </citation>
    <scope>NUCLEOTIDE SEQUENCE [LARGE SCALE GENOMIC DNA]</scope>
    <source>
        <strain evidence="3">16-00174</strain>
    </source>
</reference>
<proteinExistence type="predicted"/>
<dbReference type="GeneID" id="75086682"/>
<dbReference type="AlphaFoldDB" id="A0A5M9GR99"/>
<sequence length="334" mass="38071">MKFRSKLFQFLLVSGLAILTFFSPIISQAEVQPVQSNDIVIEVNHPIKHIEYFSVESNGNTKKIDKSTYDAAKIVKEANELHKQSPESITPKNTDILQIGKQTVVPNQKQDNKTKQFKTAQQESVLALEYSTTFNEFTQSIDLSIKITDIIGQAPIVVLSNLSLYAGDIYDDAYYRQGYLEVDWQGSQIHPGQIAQKSFKVNSTKWWATNHNTTAGWVGSYPQTSSEQYDPTLANKKAVMYPIIYNGHSKQYMPIPKRANLPKADNPVDWDSYKRAAYIAQYIDTYGNPGWDWSEADIHHIIPRAYGGNNSFDNLFPLPRQIHQQIVNPWWSAY</sequence>
<keyword evidence="1" id="KW-0540">Nuclease</keyword>
<evidence type="ECO:0000313" key="1">
    <source>
        <dbReference type="EMBL" id="KAA8477273.1"/>
    </source>
</evidence>
<keyword evidence="1" id="KW-0255">Endonuclease</keyword>
<reference evidence="2 6" key="3">
    <citation type="submission" date="2023-03" db="EMBL/GenBank/DDBJ databases">
        <title>Genetic diversity of Bacillus cereus sensu lato isolates from Slovenia.</title>
        <authorList>
            <person name="Abdelli M."/>
        </authorList>
    </citation>
    <scope>NUCLEOTIDE SEQUENCE [LARGE SCALE GENOMIC DNA]</scope>
    <source>
        <strain evidence="2 6">SIBC61B</strain>
    </source>
</reference>